<dbReference type="EMBL" id="MN602266">
    <property type="protein sequence ID" value="QGH74673.1"/>
    <property type="molecule type" value="Genomic_DNA"/>
</dbReference>
<gene>
    <name evidence="1" type="ORF">DSS3VP1_00105</name>
</gene>
<proteinExistence type="predicted"/>
<reference evidence="1 2" key="1">
    <citation type="submission" date="2019-10" db="EMBL/GenBank/DDBJ databases">
        <title>Isolation and characterisation of a new family of globally distributed lytic roseophage, the Naomivirus.</title>
        <authorList>
            <person name="Rihtman B."/>
            <person name="Puxty R.J."/>
            <person name="Hapeshi A."/>
            <person name="Zhan Y."/>
            <person name="Michinevski S."/>
            <person name="Waterfield N.R."/>
            <person name="Chen F."/>
            <person name="Millard A.D."/>
            <person name="Scanlan D.J."/>
            <person name="Chen Y."/>
        </authorList>
    </citation>
    <scope>NUCLEOTIDE SEQUENCE [LARGE SCALE GENOMIC DNA]</scope>
</reference>
<evidence type="ECO:0000313" key="2">
    <source>
        <dbReference type="Proteomes" id="UP000594402"/>
    </source>
</evidence>
<accession>A0A7S5KQD5</accession>
<name>A0A7S5KQD5_9CAUD</name>
<dbReference type="Proteomes" id="UP000594402">
    <property type="component" value="Segment"/>
</dbReference>
<protein>
    <submittedName>
        <fullName evidence="1">Uncharacterized protein</fullName>
    </submittedName>
</protein>
<organism evidence="1 2">
    <name type="scientific">Bacteriophage DSS3_VP1</name>
    <dbReference type="NCBI Taxonomy" id="2664196"/>
    <lineage>
        <taxon>Viruses</taxon>
        <taxon>Duplodnaviria</taxon>
        <taxon>Heunggongvirae</taxon>
        <taxon>Uroviricota</taxon>
        <taxon>Caudoviricetes</taxon>
        <taxon>Naomviridae</taxon>
        <taxon>Noahvirus</taxon>
        <taxon>Noahvirus arc</taxon>
    </lineage>
</organism>
<keyword evidence="2" id="KW-1185">Reference proteome</keyword>
<sequence length="134" mass="14958">MMNIFERAIRAKLRFNSRVGELTTEQLWDLPLTARGNGVSLDGLAKAVNKELKASEEESFVETPSKADSEMQLRLDILKHVIADKLARKEAAAKKAEKAAQKDTLLRLLEKKQQEALEGLSAEEIQAKLAELDN</sequence>
<evidence type="ECO:0000313" key="1">
    <source>
        <dbReference type="EMBL" id="QGH74673.1"/>
    </source>
</evidence>